<organism evidence="2 3">
    <name type="scientific">Brachybacterium huguangmaarense</name>
    <dbReference type="NCBI Taxonomy" id="1652028"/>
    <lineage>
        <taxon>Bacteria</taxon>
        <taxon>Bacillati</taxon>
        <taxon>Actinomycetota</taxon>
        <taxon>Actinomycetes</taxon>
        <taxon>Micrococcales</taxon>
        <taxon>Dermabacteraceae</taxon>
        <taxon>Brachybacterium</taxon>
    </lineage>
</organism>
<name>A0ABY6G2S2_9MICO</name>
<dbReference type="Proteomes" id="UP001164305">
    <property type="component" value="Chromosome"/>
</dbReference>
<accession>A0ABY6G2S2</accession>
<feature type="region of interest" description="Disordered" evidence="1">
    <location>
        <begin position="1"/>
        <end position="21"/>
    </location>
</feature>
<feature type="region of interest" description="Disordered" evidence="1">
    <location>
        <begin position="563"/>
        <end position="583"/>
    </location>
</feature>
<evidence type="ECO:0000256" key="1">
    <source>
        <dbReference type="SAM" id="MobiDB-lite"/>
    </source>
</evidence>
<protein>
    <submittedName>
        <fullName evidence="2">Uncharacterized protein</fullName>
    </submittedName>
</protein>
<dbReference type="EMBL" id="CP107020">
    <property type="protein sequence ID" value="UYG17417.1"/>
    <property type="molecule type" value="Genomic_DNA"/>
</dbReference>
<sequence length="583" mass="62240">MTAPGADSASERSPVAAGPAPDDVLTWDDLRMALRPPGLPLPFPTTVLEAAHRVHDLTDLGRLGAARMIAESFAAEPAPLPERVELLVAHARALHAGGQDHAAADVLREMVGLIDGSGHHEHARAAVVALGLTDPAASSAAERRGRRRADPLSVVEEADVDEAVLVVVRGLTERAPTAAEALALGEEGLEHEEGRFLSALSAYPEVRDAILGDPEPLLRLRYAQVLRLQDRSEDAAFQARDVLEHLALRAADDDVERSATTARAILAWALRPTEPLTAARHGADALLDLHRVDDPRLRVAVIQDLVQDLVAAGRAAQADYAASRLDSLLRTLPTPVERVAPLLVVAAARIAVGRPDEATRPLADARPLARAERDHHALLRVHRLAAEVHRRGGRLAQAVQALGQAASDAQHLGDDLGATRAERGRFLRAELEARGLALRLALDASLPDIADAEARGILTRIRRTRGWPVVPEAVLWEHTVDAHVGRMIAAATSGAGDAAVYAARRAEVADAIAAAPQGQAERARYWAVYLEDRDAAMLERLGKRGAALAAARRALEGWRELGESDHAHRTSADVARLEGAAAE</sequence>
<proteinExistence type="predicted"/>
<evidence type="ECO:0000313" key="3">
    <source>
        <dbReference type="Proteomes" id="UP001164305"/>
    </source>
</evidence>
<evidence type="ECO:0000313" key="2">
    <source>
        <dbReference type="EMBL" id="UYG17417.1"/>
    </source>
</evidence>
<dbReference type="RefSeq" id="WP_263594626.1">
    <property type="nucleotide sequence ID" value="NZ_CP107020.1"/>
</dbReference>
<keyword evidence="3" id="KW-1185">Reference proteome</keyword>
<gene>
    <name evidence="2" type="ORF">BRM3_03000</name>
</gene>
<reference evidence="2" key="1">
    <citation type="submission" date="2022-10" db="EMBL/GenBank/DDBJ databases">
        <title>Whole-Genome Sequencing of Brachybacterium huguangmaarense BRM-3, Isolated from Betula schmidtii.</title>
        <authorList>
            <person name="Haam D."/>
        </authorList>
    </citation>
    <scope>NUCLEOTIDE SEQUENCE</scope>
    <source>
        <strain evidence="2">BRM-3</strain>
    </source>
</reference>